<accession>A0AAU9SFP3</accession>
<reference evidence="1 2" key="1">
    <citation type="submission" date="2022-03" db="EMBL/GenBank/DDBJ databases">
        <authorList>
            <person name="Nunn A."/>
            <person name="Chopra R."/>
            <person name="Nunn A."/>
            <person name="Contreras Garrido A."/>
        </authorList>
    </citation>
    <scope>NUCLEOTIDE SEQUENCE [LARGE SCALE GENOMIC DNA]</scope>
</reference>
<protein>
    <recommendedName>
        <fullName evidence="3">Reverse transcriptase</fullName>
    </recommendedName>
</protein>
<evidence type="ECO:0000313" key="1">
    <source>
        <dbReference type="EMBL" id="CAH2065207.1"/>
    </source>
</evidence>
<proteinExistence type="predicted"/>
<dbReference type="SUPFAM" id="SSF56219">
    <property type="entry name" value="DNase I-like"/>
    <property type="match status" value="1"/>
</dbReference>
<evidence type="ECO:0000313" key="2">
    <source>
        <dbReference type="Proteomes" id="UP000836841"/>
    </source>
</evidence>
<name>A0AAU9SFP3_THLAR</name>
<dbReference type="InterPro" id="IPR036691">
    <property type="entry name" value="Endo/exonu/phosph_ase_sf"/>
</dbReference>
<evidence type="ECO:0008006" key="3">
    <source>
        <dbReference type="Google" id="ProtNLM"/>
    </source>
</evidence>
<sequence length="498" mass="57850">LKPFFWNVWGLNDTAKQQSFAHWLTSHQPLFGAILESHIKDHNLNHFMSTTCQGWNITSNHNSDEDGNIILIWKDTVDVTIKLLTRQSITCEVKLPYGDQFYYIAIYASNLTEERSNLWYLKLDMYPWFVGRDLNQIVHPVELSEPNVNSLDSQMMDLRDCLNQMGLYQGPLFTWTNCRPSSPIAKKLDSVLVNMQFVSNISQSSAAFFPPLISDHFPCILNPAVPLPTVGTRPFKFFNYITKHMSFLQVQKLIKGALKQLNRDNFSQIQVKVPEAYHQLQVIQIQPLQSPSPHLYLDERACHDKWNFLRFDHAINHFKSIIAPDCYGPAITKLLPSRFLDLLHYQCYHAQAEILEGSLHNLKRKFSWYSNKLLKLRDVALTWMKRRVRDRNTTRFWSDNWTPFRSLLSFLATPCRPSRLGISQNATISSIFRNGYWAQPPARSDNFVNLQTYLTTVQLSKGEDTYEWVIEDIPKKRIQLATFTISFKSSHQLSLGIV</sequence>
<dbReference type="PANTHER" id="PTHR33710">
    <property type="entry name" value="BNAC02G09200D PROTEIN"/>
    <property type="match status" value="1"/>
</dbReference>
<dbReference type="EMBL" id="OU466861">
    <property type="protein sequence ID" value="CAH2065207.1"/>
    <property type="molecule type" value="Genomic_DNA"/>
</dbReference>
<dbReference type="PANTHER" id="PTHR33710:SF77">
    <property type="entry name" value="DNASE I-LIKE SUPERFAMILY PROTEIN"/>
    <property type="match status" value="1"/>
</dbReference>
<keyword evidence="2" id="KW-1185">Reference proteome</keyword>
<dbReference type="Gene3D" id="3.60.10.10">
    <property type="entry name" value="Endonuclease/exonuclease/phosphatase"/>
    <property type="match status" value="1"/>
</dbReference>
<organism evidence="1 2">
    <name type="scientific">Thlaspi arvense</name>
    <name type="common">Field penny-cress</name>
    <dbReference type="NCBI Taxonomy" id="13288"/>
    <lineage>
        <taxon>Eukaryota</taxon>
        <taxon>Viridiplantae</taxon>
        <taxon>Streptophyta</taxon>
        <taxon>Embryophyta</taxon>
        <taxon>Tracheophyta</taxon>
        <taxon>Spermatophyta</taxon>
        <taxon>Magnoliopsida</taxon>
        <taxon>eudicotyledons</taxon>
        <taxon>Gunneridae</taxon>
        <taxon>Pentapetalae</taxon>
        <taxon>rosids</taxon>
        <taxon>malvids</taxon>
        <taxon>Brassicales</taxon>
        <taxon>Brassicaceae</taxon>
        <taxon>Thlaspideae</taxon>
        <taxon>Thlaspi</taxon>
    </lineage>
</organism>
<feature type="non-terminal residue" evidence="1">
    <location>
        <position position="1"/>
    </location>
</feature>
<gene>
    <name evidence="1" type="ORF">TAV2_LOCUS18216</name>
</gene>
<feature type="non-terminal residue" evidence="1">
    <location>
        <position position="498"/>
    </location>
</feature>
<dbReference type="AlphaFoldDB" id="A0AAU9SFP3"/>
<dbReference type="Proteomes" id="UP000836841">
    <property type="component" value="Chromosome 5"/>
</dbReference>